<feature type="region of interest" description="Disordered" evidence="1">
    <location>
        <begin position="707"/>
        <end position="973"/>
    </location>
</feature>
<dbReference type="EMBL" id="KV417351">
    <property type="protein sequence ID" value="KZO90133.1"/>
    <property type="molecule type" value="Genomic_DNA"/>
</dbReference>
<dbReference type="PANTHER" id="PTHR28093">
    <property type="entry name" value="MORPHOGENESIS-RELATED PROTEIN MSB1"/>
    <property type="match status" value="1"/>
</dbReference>
<evidence type="ECO:0000256" key="1">
    <source>
        <dbReference type="SAM" id="MobiDB-lite"/>
    </source>
</evidence>
<dbReference type="Gene3D" id="1.10.555.10">
    <property type="entry name" value="Rho GTPase activation protein"/>
    <property type="match status" value="1"/>
</dbReference>
<evidence type="ECO:0000313" key="3">
    <source>
        <dbReference type="EMBL" id="KZO90133.1"/>
    </source>
</evidence>
<feature type="compositionally biased region" description="Polar residues" evidence="1">
    <location>
        <begin position="61"/>
        <end position="79"/>
    </location>
</feature>
<keyword evidence="4" id="KW-1185">Reference proteome</keyword>
<feature type="compositionally biased region" description="Basic and acidic residues" evidence="1">
    <location>
        <begin position="791"/>
        <end position="822"/>
    </location>
</feature>
<dbReference type="InterPro" id="IPR012965">
    <property type="entry name" value="Msb1/Mug8_dom"/>
</dbReference>
<accession>A0A167G3K9</accession>
<dbReference type="PANTHER" id="PTHR28093:SF1">
    <property type="entry name" value="MORPHOGENESIS-RELATED PROTEIN MSB1"/>
    <property type="match status" value="1"/>
</dbReference>
<feature type="compositionally biased region" description="Basic residues" evidence="1">
    <location>
        <begin position="1"/>
        <end position="10"/>
    </location>
</feature>
<feature type="region of interest" description="Disordered" evidence="1">
    <location>
        <begin position="1007"/>
        <end position="1059"/>
    </location>
</feature>
<evidence type="ECO:0000313" key="4">
    <source>
        <dbReference type="Proteomes" id="UP000076738"/>
    </source>
</evidence>
<dbReference type="STRING" id="1330018.A0A167G3K9"/>
<gene>
    <name evidence="3" type="ORF">CALVIDRAFT_523163</name>
</gene>
<dbReference type="SUPFAM" id="SSF48350">
    <property type="entry name" value="GTPase activation domain, GAP"/>
    <property type="match status" value="1"/>
</dbReference>
<proteinExistence type="predicted"/>
<feature type="domain" description="Meiotically up-regulated protein Msb1/Mug8" evidence="2">
    <location>
        <begin position="128"/>
        <end position="349"/>
    </location>
</feature>
<evidence type="ECO:0000259" key="2">
    <source>
        <dbReference type="Pfam" id="PF08101"/>
    </source>
</evidence>
<sequence>MSIFTSRKKTNTQQQQQSNALLRPAVPLVRSASTGSANNAHFAQLAPVRSISEFGQYPDNAHQQQQQRLPPSTDNQRTSAARHDRALPDVPALFLDARFPPENDNPDGPVTELGYLAEGRQVTLGLATVTSLLQLVGKELEAKGLTTPLLFSTRALDLNAHRVRSLVRTFLRTVGNQTPDAEADRRWRDEVRFSGPHELAAMLRWALARVVRLQSSVHLRGLIDISVYDQWRQVELEGRYAPNAFLAFPPSLPQQVQPLLATLFPLLSRFAANATYSGLTPVALANIFGPLIFGLGLPSQPFTATYNAYLVASRATEHLILAFIRLQDHELQQKSSASLPTRLKDWVRGYPSMLPPPGTPLDQPRPGAKTVRVISVRRNVRLYSPNLIQTASTWPAETAPDQPIREWTRIAGPGKTAQPMYSEDYRKKLDLPMTAMPTSPYLRVPPTPPPKDRVDGHTMLGTIVIPEADKFKSLTDFRWGMFESSGFDVGDPKKLEFDLTESARKRQPSKRDTVAWSEFANVGFTRENFSLDFSPPVQETINTWPDHQAELHRKLRKQQKLLPAFGWDTHPVHGRDKMVEETFIDCWADLLLSTGWTEREEQTFRDCNWVLVDYRAAPEQTSRDSRPPSTLAAYGSDNRSSSQWYVFEEFVPREYRDDLLNPKKKKGGIFSVRTKKLIPIMTNSRSATLTNAPRSPAREAEFERLIAAGEPMENIRRASPQAPRPPEKPRPQISSPLQPTEGKLRKPPFPLQPSTSGGPLNRLKALGRHSPVVSSEDTAVDVEFAPASLSDHSDEMDGRGGRKPRKEQWVDVRLADREKRQPELPASPVSQHAPPSPSRAQASFVDDMEPVQFAHHDRLPTPEGPSPGSEYPVQDEYESDMATPLASSVGQNFPLPPERTNRRGIVFPTAGPSPPESEDEEQSGFEPYQETTEGSESRHAEDEAEVEDDADAATDLSGPDNAAAFDPNRPGGINLAQWQSMRAADDDAKHASGVSSLIEMYQARDRQASLDVGPSRIPVRTTSPSNLPLAPPVRAASPVRTSSPLTASPKGMQSSEGSALFEPDKIQASFPRYQHGAPLHNLMEAPEEEEDVE</sequence>
<dbReference type="InterPro" id="IPR037508">
    <property type="entry name" value="Msb1/Mug8"/>
</dbReference>
<dbReference type="AlphaFoldDB" id="A0A167G3K9"/>
<feature type="compositionally biased region" description="Polar residues" evidence="1">
    <location>
        <begin position="1039"/>
        <end position="1057"/>
    </location>
</feature>
<protein>
    <recommendedName>
        <fullName evidence="2">Meiotically up-regulated protein Msb1/Mug8 domain-containing protein</fullName>
    </recommendedName>
</protein>
<feature type="compositionally biased region" description="Acidic residues" evidence="1">
    <location>
        <begin position="942"/>
        <end position="952"/>
    </location>
</feature>
<name>A0A167G3K9_CALVF</name>
<dbReference type="OrthoDB" id="3362494at2759"/>
<reference evidence="3 4" key="1">
    <citation type="journal article" date="2016" name="Mol. Biol. Evol.">
        <title>Comparative Genomics of Early-Diverging Mushroom-Forming Fungi Provides Insights into the Origins of Lignocellulose Decay Capabilities.</title>
        <authorList>
            <person name="Nagy L.G."/>
            <person name="Riley R."/>
            <person name="Tritt A."/>
            <person name="Adam C."/>
            <person name="Daum C."/>
            <person name="Floudas D."/>
            <person name="Sun H."/>
            <person name="Yadav J.S."/>
            <person name="Pangilinan J."/>
            <person name="Larsson K.H."/>
            <person name="Matsuura K."/>
            <person name="Barry K."/>
            <person name="Labutti K."/>
            <person name="Kuo R."/>
            <person name="Ohm R.A."/>
            <person name="Bhattacharya S.S."/>
            <person name="Shirouzu T."/>
            <person name="Yoshinaga Y."/>
            <person name="Martin F.M."/>
            <person name="Grigoriev I.V."/>
            <person name="Hibbett D.S."/>
        </authorList>
    </citation>
    <scope>NUCLEOTIDE SEQUENCE [LARGE SCALE GENOMIC DNA]</scope>
    <source>
        <strain evidence="3 4">TUFC12733</strain>
    </source>
</reference>
<feature type="region of interest" description="Disordered" evidence="1">
    <location>
        <begin position="59"/>
        <end position="87"/>
    </location>
</feature>
<organism evidence="3 4">
    <name type="scientific">Calocera viscosa (strain TUFC12733)</name>
    <dbReference type="NCBI Taxonomy" id="1330018"/>
    <lineage>
        <taxon>Eukaryota</taxon>
        <taxon>Fungi</taxon>
        <taxon>Dikarya</taxon>
        <taxon>Basidiomycota</taxon>
        <taxon>Agaricomycotina</taxon>
        <taxon>Dacrymycetes</taxon>
        <taxon>Dacrymycetales</taxon>
        <taxon>Dacrymycetaceae</taxon>
        <taxon>Calocera</taxon>
    </lineage>
</organism>
<feature type="region of interest" description="Disordered" evidence="1">
    <location>
        <begin position="1"/>
        <end position="24"/>
    </location>
</feature>
<dbReference type="Pfam" id="PF08101">
    <property type="entry name" value="Msb1-Mug8_dom"/>
    <property type="match status" value="1"/>
</dbReference>
<dbReference type="Proteomes" id="UP000076738">
    <property type="component" value="Unassembled WGS sequence"/>
</dbReference>
<dbReference type="InterPro" id="IPR008936">
    <property type="entry name" value="Rho_GTPase_activation_prot"/>
</dbReference>